<dbReference type="EMBL" id="CAKC01000044">
    <property type="protein sequence ID" value="CCI86972.1"/>
    <property type="molecule type" value="Genomic_DNA"/>
</dbReference>
<dbReference type="Proteomes" id="UP000051521">
    <property type="component" value="Unassembled WGS sequence"/>
</dbReference>
<comment type="caution">
    <text evidence="1">The sequence shown here is derived from an EMBL/GenBank/DDBJ whole genome shotgun (WGS) entry which is preliminary data.</text>
</comment>
<dbReference type="EMBL" id="AYZO01000014">
    <property type="protein sequence ID" value="KRN12012.1"/>
    <property type="molecule type" value="Genomic_DNA"/>
</dbReference>
<keyword evidence="4" id="KW-1185">Reference proteome</keyword>
<dbReference type="STRING" id="1423751.FC38_GL000416"/>
<evidence type="ECO:0000313" key="1">
    <source>
        <dbReference type="EMBL" id="CCI86972.1"/>
    </source>
</evidence>
<dbReference type="Gene3D" id="2.40.30.200">
    <property type="match status" value="1"/>
</dbReference>
<proteinExistence type="predicted"/>
<name>I7J2P0_9LACO</name>
<protein>
    <submittedName>
        <fullName evidence="1">Uncharacterized protein</fullName>
    </submittedName>
</protein>
<evidence type="ECO:0000313" key="2">
    <source>
        <dbReference type="EMBL" id="KRN12012.1"/>
    </source>
</evidence>
<dbReference type="AlphaFoldDB" id="I7J2P0"/>
<accession>I7J2P0</accession>
<sequence>MIIMSGDSRGTMIFNNKSSEEFGLWINFPLAPSHGAPVFTNTKVPGKSGEVLDYDGSLNNGTLTVDADGWRPKQFENMFEWQSAIMEWLITDDYSPLKFSFWPTYYYEAALSGAPTFTSDPENVGQFKMQMQFTVHPYAFAINGIDWQKVPKHPQNVENTIAWPDWHIVGNGNFTLIVNDKSYSFKDIDSEVFVNGENAVAYQNADGTVPLNDKVIWDNNDAPYFVHGMNTVSLITDNGVDAVSDGDTDTNVLPSNIKKFEYRPNWRRKA</sequence>
<evidence type="ECO:0000313" key="3">
    <source>
        <dbReference type="Proteomes" id="UP000009326"/>
    </source>
</evidence>
<dbReference type="PATRIC" id="fig|1423751.3.peg.439"/>
<reference evidence="2 4" key="2">
    <citation type="journal article" date="2015" name="Genome Announc.">
        <title>Expanding the biotechnology potential of lactobacilli through comparative genomics of 213 strains and associated genera.</title>
        <authorList>
            <person name="Sun Z."/>
            <person name="Harris H.M."/>
            <person name="McCann A."/>
            <person name="Guo C."/>
            <person name="Argimon S."/>
            <person name="Zhang W."/>
            <person name="Yang X."/>
            <person name="Jeffery I.B."/>
            <person name="Cooney J.C."/>
            <person name="Kagawa T.F."/>
            <person name="Liu W."/>
            <person name="Song Y."/>
            <person name="Salvetti E."/>
            <person name="Wrobel A."/>
            <person name="Rasinkangas P."/>
            <person name="Parkhill J."/>
            <person name="Rea M.C."/>
            <person name="O'Sullivan O."/>
            <person name="Ritari J."/>
            <person name="Douillard F.P."/>
            <person name="Paul Ross R."/>
            <person name="Yang R."/>
            <person name="Briner A.E."/>
            <person name="Felis G.E."/>
            <person name="de Vos W.M."/>
            <person name="Barrangou R."/>
            <person name="Klaenhammer T.R."/>
            <person name="Caufield P.W."/>
            <person name="Cui Y."/>
            <person name="Zhang H."/>
            <person name="O'Toole P.W."/>
        </authorList>
    </citation>
    <scope>NUCLEOTIDE SEQUENCE [LARGE SCALE GENOMIC DNA]</scope>
    <source>
        <strain evidence="2 4">DSM 23908</strain>
    </source>
</reference>
<gene>
    <name evidence="1" type="ORF">BN52_01310</name>
    <name evidence="2" type="ORF">FC38_GL000416</name>
</gene>
<dbReference type="Proteomes" id="UP000009326">
    <property type="component" value="Unassembled WGS sequence"/>
</dbReference>
<evidence type="ECO:0000313" key="4">
    <source>
        <dbReference type="Proteomes" id="UP000051521"/>
    </source>
</evidence>
<reference evidence="1 3" key="1">
    <citation type="submission" date="2012-06" db="EMBL/GenBank/DDBJ databases">
        <title>Draft genome sequence of Lactobacillus gigeriorum CRBIP 24.85T, isolated from chicken crop.</title>
        <authorList>
            <person name="Cousin S."/>
            <person name="Ma L."/>
            <person name="Creno S."/>
            <person name="Clermont D."/>
            <person name="Loux V."/>
            <person name="Bizet C."/>
            <person name="Bouchier C."/>
        </authorList>
    </citation>
    <scope>NUCLEOTIDE SEQUENCE [LARGE SCALE GENOMIC DNA]</scope>
    <source>
        <strain evidence="3">CRBIP 24.85T</strain>
        <strain evidence="1">Type strain: CRBIP 24.85</strain>
    </source>
</reference>
<organism evidence="1 3">
    <name type="scientific">Lactobacillus gigeriorum DSM 23908 = CRBIP 24.85</name>
    <dbReference type="NCBI Taxonomy" id="1423751"/>
    <lineage>
        <taxon>Bacteria</taxon>
        <taxon>Bacillati</taxon>
        <taxon>Bacillota</taxon>
        <taxon>Bacilli</taxon>
        <taxon>Lactobacillales</taxon>
        <taxon>Lactobacillaceae</taxon>
        <taxon>Lactobacillus</taxon>
    </lineage>
</organism>